<dbReference type="InterPro" id="IPR000719">
    <property type="entry name" value="Prot_kinase_dom"/>
</dbReference>
<accession>A0AAD8Y0I7</accession>
<dbReference type="AlphaFoldDB" id="A0AAD8Y0I7"/>
<keyword evidence="5" id="KW-0808">Transferase</keyword>
<dbReference type="GO" id="GO:0046872">
    <property type="term" value="F:metal ion binding"/>
    <property type="evidence" value="ECO:0007669"/>
    <property type="project" value="UniProtKB-KW"/>
</dbReference>
<name>A0AAD8Y0I7_9STRA</name>
<dbReference type="InterPro" id="IPR011009">
    <property type="entry name" value="Kinase-like_dom_sf"/>
</dbReference>
<keyword evidence="6" id="KW-1185">Reference proteome</keyword>
<evidence type="ECO:0000313" key="6">
    <source>
        <dbReference type="Proteomes" id="UP001224775"/>
    </source>
</evidence>
<feature type="active site" description="Proton acceptor" evidence="1">
    <location>
        <position position="256"/>
    </location>
</feature>
<dbReference type="GO" id="GO:0004674">
    <property type="term" value="F:protein serine/threonine kinase activity"/>
    <property type="evidence" value="ECO:0007669"/>
    <property type="project" value="TreeGrafter"/>
</dbReference>
<sequence>MVETLSEEWIDKAQAKLANASKGNFFQTTEARLIPTFDRGDDAAAIDDELTLGKILGEGAFCEVKEISAIKLNNNDAGDGEVTPADLPSEHKGDTDEADFPVNLFQSKAEIRTYMSDNCLREDGTGSHSRYALKQLKPNNSQKHVEQGLIDLSIEAKFLANLNHPSIIRLRGLSGTPLTTNFGLVLDRLYMTLEDQMDAWTATKKDSMSNGLCGCLGMGKMDEETRMGMLVSVVTAAYDLSCAMRYIHDQNLVYRDFKPENAGFDVRGDVKIFDFGFCKELTTDLFDKPSGQYKLTKRTGSQPYIAPENFVGKPYGKPSDVFSFGVLLWEMLHCKFAFYHLPNPKDYTDLVCNRDFRPAIDKSLPLRLQTIISESWDPDYRKRPTFKRLAIQLGVELRDVSSDQDALNRSEQMLDKSARSFRVNAKKKTTH</sequence>
<evidence type="ECO:0000256" key="1">
    <source>
        <dbReference type="PIRSR" id="PIRSR000615-1"/>
    </source>
</evidence>
<feature type="domain" description="Protein kinase" evidence="4">
    <location>
        <begin position="50"/>
        <end position="395"/>
    </location>
</feature>
<dbReference type="Gene3D" id="3.30.200.20">
    <property type="entry name" value="Phosphorylase Kinase, domain 1"/>
    <property type="match status" value="1"/>
</dbReference>
<keyword evidence="2" id="KW-0479">Metal-binding</keyword>
<gene>
    <name evidence="5" type="ORF">QTG54_012095</name>
</gene>
<dbReference type="PIRSF" id="PIRSF000615">
    <property type="entry name" value="TyrPK_CSF1-R"/>
    <property type="match status" value="1"/>
</dbReference>
<dbReference type="EMBL" id="JATAAI010000026">
    <property type="protein sequence ID" value="KAK1737228.1"/>
    <property type="molecule type" value="Genomic_DNA"/>
</dbReference>
<dbReference type="GO" id="GO:0005524">
    <property type="term" value="F:ATP binding"/>
    <property type="evidence" value="ECO:0007669"/>
    <property type="project" value="InterPro"/>
</dbReference>
<dbReference type="SUPFAM" id="SSF56112">
    <property type="entry name" value="Protein kinase-like (PK-like)"/>
    <property type="match status" value="1"/>
</dbReference>
<dbReference type="EC" id="2.7.11.-" evidence="5"/>
<evidence type="ECO:0000256" key="3">
    <source>
        <dbReference type="SAM" id="MobiDB-lite"/>
    </source>
</evidence>
<keyword evidence="2" id="KW-0460">Magnesium</keyword>
<keyword evidence="5" id="KW-0418">Kinase</keyword>
<reference evidence="5" key="1">
    <citation type="submission" date="2023-06" db="EMBL/GenBank/DDBJ databases">
        <title>Survivors Of The Sea: Transcriptome response of Skeletonema marinoi to long-term dormancy.</title>
        <authorList>
            <person name="Pinder M.I.M."/>
            <person name="Kourtchenko O."/>
            <person name="Robertson E.K."/>
            <person name="Larsson T."/>
            <person name="Maumus F."/>
            <person name="Osuna-Cruz C.M."/>
            <person name="Vancaester E."/>
            <person name="Stenow R."/>
            <person name="Vandepoele K."/>
            <person name="Ploug H."/>
            <person name="Bruchert V."/>
            <person name="Godhe A."/>
            <person name="Topel M."/>
        </authorList>
    </citation>
    <scope>NUCLEOTIDE SEQUENCE</scope>
    <source>
        <strain evidence="5">R05AC</strain>
    </source>
</reference>
<proteinExistence type="predicted"/>
<evidence type="ECO:0000313" key="5">
    <source>
        <dbReference type="EMBL" id="KAK1737228.1"/>
    </source>
</evidence>
<organism evidence="5 6">
    <name type="scientific">Skeletonema marinoi</name>
    <dbReference type="NCBI Taxonomy" id="267567"/>
    <lineage>
        <taxon>Eukaryota</taxon>
        <taxon>Sar</taxon>
        <taxon>Stramenopiles</taxon>
        <taxon>Ochrophyta</taxon>
        <taxon>Bacillariophyta</taxon>
        <taxon>Coscinodiscophyceae</taxon>
        <taxon>Thalassiosirophycidae</taxon>
        <taxon>Thalassiosirales</taxon>
        <taxon>Skeletonemataceae</taxon>
        <taxon>Skeletonema</taxon>
        <taxon>Skeletonema marinoi-dohrnii complex</taxon>
    </lineage>
</organism>
<dbReference type="Gene3D" id="1.10.510.10">
    <property type="entry name" value="Transferase(Phosphotransferase) domain 1"/>
    <property type="match status" value="1"/>
</dbReference>
<dbReference type="PANTHER" id="PTHR44329">
    <property type="entry name" value="SERINE/THREONINE-PROTEIN KINASE TNNI3K-RELATED"/>
    <property type="match status" value="1"/>
</dbReference>
<dbReference type="Pfam" id="PF00069">
    <property type="entry name" value="Pkinase"/>
    <property type="match status" value="1"/>
</dbReference>
<feature type="region of interest" description="Disordered" evidence="3">
    <location>
        <begin position="75"/>
        <end position="98"/>
    </location>
</feature>
<dbReference type="InterPro" id="IPR051681">
    <property type="entry name" value="Ser/Thr_Kinases-Pseudokinases"/>
</dbReference>
<dbReference type="PROSITE" id="PS50011">
    <property type="entry name" value="PROTEIN_KINASE_DOM"/>
    <property type="match status" value="1"/>
</dbReference>
<feature type="binding site" evidence="2">
    <location>
        <position position="274"/>
    </location>
    <ligand>
        <name>Mg(2+)</name>
        <dbReference type="ChEBI" id="CHEBI:18420"/>
    </ligand>
</feature>
<comment type="caution">
    <text evidence="5">The sequence shown here is derived from an EMBL/GenBank/DDBJ whole genome shotgun (WGS) entry which is preliminary data.</text>
</comment>
<evidence type="ECO:0000256" key="2">
    <source>
        <dbReference type="PIRSR" id="PIRSR000615-3"/>
    </source>
</evidence>
<evidence type="ECO:0000259" key="4">
    <source>
        <dbReference type="PROSITE" id="PS50011"/>
    </source>
</evidence>
<dbReference type="Proteomes" id="UP001224775">
    <property type="component" value="Unassembled WGS sequence"/>
</dbReference>
<protein>
    <submittedName>
        <fullName evidence="5">MAP3K-like serine/threonine kinase</fullName>
        <ecNumber evidence="5">2.7.11.-</ecNumber>
    </submittedName>
</protein>
<feature type="binding site" evidence="2">
    <location>
        <position position="261"/>
    </location>
    <ligand>
        <name>Mg(2+)</name>
        <dbReference type="ChEBI" id="CHEBI:18420"/>
    </ligand>
</feature>